<dbReference type="Gene3D" id="2.60.40.1240">
    <property type="match status" value="1"/>
</dbReference>
<proteinExistence type="predicted"/>
<sequence>MNMKKKIVTFFSLALMGSFLAACSTDDQAKTDTTQGSEPIEQITDQSNAEPQSIIGGLKIIIDKQEINHKKTEDGEQVLHTFTITAENMGSVAAGLGSIDFLLETEEGELLELDHTMAMFGNEIAVGETITGQVSFALEEGQVAKKLIYKPGEEKLAEWDVKSE</sequence>
<evidence type="ECO:0008006" key="5">
    <source>
        <dbReference type="Google" id="ProtNLM"/>
    </source>
</evidence>
<organism evidence="3 4">
    <name type="scientific">Enterococcus casseliflavus</name>
    <name type="common">Enterococcus flavescens</name>
    <dbReference type="NCBI Taxonomy" id="37734"/>
    <lineage>
        <taxon>Bacteria</taxon>
        <taxon>Bacillati</taxon>
        <taxon>Bacillota</taxon>
        <taxon>Bacilli</taxon>
        <taxon>Lactobacillales</taxon>
        <taxon>Enterococcaceae</taxon>
        <taxon>Enterococcus</taxon>
    </lineage>
</organism>
<dbReference type="InterPro" id="IPR029050">
    <property type="entry name" value="Immunoprotect_excell_Ig-like"/>
</dbReference>
<feature type="chain" id="PRO_5039290745" description="DUF4352 domain-containing protein" evidence="2">
    <location>
        <begin position="22"/>
        <end position="164"/>
    </location>
</feature>
<keyword evidence="1 2" id="KW-0732">Signal</keyword>
<evidence type="ECO:0000313" key="3">
    <source>
        <dbReference type="EMBL" id="RHK02544.1"/>
    </source>
</evidence>
<dbReference type="EMBL" id="QRMZ01000044">
    <property type="protein sequence ID" value="RHK02544.1"/>
    <property type="molecule type" value="Genomic_DNA"/>
</dbReference>
<reference evidence="3 4" key="1">
    <citation type="submission" date="2018-08" db="EMBL/GenBank/DDBJ databases">
        <title>A genome reference for cultivated species of the human gut microbiota.</title>
        <authorList>
            <person name="Zou Y."/>
            <person name="Xue W."/>
            <person name="Luo G."/>
        </authorList>
    </citation>
    <scope>NUCLEOTIDE SEQUENCE [LARGE SCALE GENOMIC DNA]</scope>
    <source>
        <strain evidence="3 4">AF48-16</strain>
    </source>
</reference>
<dbReference type="Proteomes" id="UP000286288">
    <property type="component" value="Unassembled WGS sequence"/>
</dbReference>
<feature type="signal peptide" evidence="2">
    <location>
        <begin position="1"/>
        <end position="21"/>
    </location>
</feature>
<gene>
    <name evidence="3" type="ORF">DW084_17905</name>
</gene>
<comment type="caution">
    <text evidence="3">The sequence shown here is derived from an EMBL/GenBank/DDBJ whole genome shotgun (WGS) entry which is preliminary data.</text>
</comment>
<accession>A0A415EKS2</accession>
<protein>
    <recommendedName>
        <fullName evidence="5">DUF4352 domain-containing protein</fullName>
    </recommendedName>
</protein>
<dbReference type="PROSITE" id="PS51257">
    <property type="entry name" value="PROKAR_LIPOPROTEIN"/>
    <property type="match status" value="1"/>
</dbReference>
<evidence type="ECO:0000313" key="4">
    <source>
        <dbReference type="Proteomes" id="UP000286288"/>
    </source>
</evidence>
<dbReference type="RefSeq" id="WP_151196629.1">
    <property type="nucleotide sequence ID" value="NZ_JAMWTD010000034.1"/>
</dbReference>
<name>A0A415EKS2_ENTCA</name>
<evidence type="ECO:0000256" key="1">
    <source>
        <dbReference type="ARBA" id="ARBA00022729"/>
    </source>
</evidence>
<dbReference type="AlphaFoldDB" id="A0A415EKS2"/>
<evidence type="ECO:0000256" key="2">
    <source>
        <dbReference type="SAM" id="SignalP"/>
    </source>
</evidence>